<evidence type="ECO:0000313" key="3">
    <source>
        <dbReference type="Proteomes" id="UP000031967"/>
    </source>
</evidence>
<comment type="caution">
    <text evidence="2">The sequence shown here is derived from an EMBL/GenBank/DDBJ whole genome shotgun (WGS) entry which is preliminary data.</text>
</comment>
<evidence type="ECO:0000256" key="1">
    <source>
        <dbReference type="SAM" id="MobiDB-lite"/>
    </source>
</evidence>
<accession>A0ABR5AP00</accession>
<name>A0ABR5AP00_9BACL</name>
<gene>
    <name evidence="2" type="ORF">SD70_01645</name>
</gene>
<organism evidence="2 3">
    <name type="scientific">Gordoniibacillus kamchatkensis</name>
    <dbReference type="NCBI Taxonomy" id="1590651"/>
    <lineage>
        <taxon>Bacteria</taxon>
        <taxon>Bacillati</taxon>
        <taxon>Bacillota</taxon>
        <taxon>Bacilli</taxon>
        <taxon>Bacillales</taxon>
        <taxon>Paenibacillaceae</taxon>
        <taxon>Gordoniibacillus</taxon>
    </lineage>
</organism>
<dbReference type="EMBL" id="JXAK01000002">
    <property type="protein sequence ID" value="KIL42265.1"/>
    <property type="molecule type" value="Genomic_DNA"/>
</dbReference>
<feature type="compositionally biased region" description="Basic residues" evidence="1">
    <location>
        <begin position="1"/>
        <end position="14"/>
    </location>
</feature>
<sequence length="63" mass="7459">MKRNSTRTTSRKRSSSSNGRSPRIRRPTLRTKKRAASSRRRWPEATSWRRPKATCSRSWITAR</sequence>
<feature type="compositionally biased region" description="Basic residues" evidence="1">
    <location>
        <begin position="22"/>
        <end position="40"/>
    </location>
</feature>
<proteinExistence type="predicted"/>
<reference evidence="2 3" key="1">
    <citation type="submission" date="2014-12" db="EMBL/GenBank/DDBJ databases">
        <title>Draft genome sequence of Paenibacillus kamchatkensis strain B-2647.</title>
        <authorList>
            <person name="Karlyshev A.V."/>
            <person name="Kudryashova E.B."/>
        </authorList>
    </citation>
    <scope>NUCLEOTIDE SEQUENCE [LARGE SCALE GENOMIC DNA]</scope>
    <source>
        <strain evidence="2 3">VKM B-2647</strain>
    </source>
</reference>
<dbReference type="Proteomes" id="UP000031967">
    <property type="component" value="Unassembled WGS sequence"/>
</dbReference>
<evidence type="ECO:0000313" key="2">
    <source>
        <dbReference type="EMBL" id="KIL42265.1"/>
    </source>
</evidence>
<protein>
    <submittedName>
        <fullName evidence="2">Uncharacterized protein</fullName>
    </submittedName>
</protein>
<feature type="region of interest" description="Disordered" evidence="1">
    <location>
        <begin position="1"/>
        <end position="63"/>
    </location>
</feature>
<keyword evidence="3" id="KW-1185">Reference proteome</keyword>